<dbReference type="EMBL" id="MN739457">
    <property type="protein sequence ID" value="QHT05627.1"/>
    <property type="molecule type" value="Genomic_DNA"/>
</dbReference>
<evidence type="ECO:0008006" key="3">
    <source>
        <dbReference type="Google" id="ProtNLM"/>
    </source>
</evidence>
<keyword evidence="1" id="KW-0812">Transmembrane</keyword>
<protein>
    <recommendedName>
        <fullName evidence="3">Glutaredoxin domain-containing protein</fullName>
    </recommendedName>
</protein>
<name>A0A6C0CN33_9ZZZZ</name>
<dbReference type="AlphaFoldDB" id="A0A6C0CN33"/>
<keyword evidence="1" id="KW-1133">Transmembrane helix</keyword>
<feature type="transmembrane region" description="Helical" evidence="1">
    <location>
        <begin position="6"/>
        <end position="22"/>
    </location>
</feature>
<evidence type="ECO:0000313" key="2">
    <source>
        <dbReference type="EMBL" id="QHT05627.1"/>
    </source>
</evidence>
<accession>A0A6C0CN33</accession>
<organism evidence="2">
    <name type="scientific">viral metagenome</name>
    <dbReference type="NCBI Taxonomy" id="1070528"/>
    <lineage>
        <taxon>unclassified sequences</taxon>
        <taxon>metagenomes</taxon>
        <taxon>organismal metagenomes</taxon>
    </lineage>
</organism>
<sequence length="96" mass="10617">MNDKLVFASLIILIIIILWNITRPQGGSPATKASGDKWTVYGTMGCGWTRKQIDYMKKKNKPYTFVDCSKGGCDGIDGYPTMMSSTGEKVVGFREV</sequence>
<evidence type="ECO:0000256" key="1">
    <source>
        <dbReference type="SAM" id="Phobius"/>
    </source>
</evidence>
<reference evidence="2" key="1">
    <citation type="journal article" date="2020" name="Nature">
        <title>Giant virus diversity and host interactions through global metagenomics.</title>
        <authorList>
            <person name="Schulz F."/>
            <person name="Roux S."/>
            <person name="Paez-Espino D."/>
            <person name="Jungbluth S."/>
            <person name="Walsh D.A."/>
            <person name="Denef V.J."/>
            <person name="McMahon K.D."/>
            <person name="Konstantinidis K.T."/>
            <person name="Eloe-Fadrosh E.A."/>
            <person name="Kyrpides N.C."/>
            <person name="Woyke T."/>
        </authorList>
    </citation>
    <scope>NUCLEOTIDE SEQUENCE</scope>
    <source>
        <strain evidence="2">GVMAG-M-3300021389-45</strain>
    </source>
</reference>
<keyword evidence="1" id="KW-0472">Membrane</keyword>
<proteinExistence type="predicted"/>